<dbReference type="Proteomes" id="UP001589710">
    <property type="component" value="Unassembled WGS sequence"/>
</dbReference>
<evidence type="ECO:0000313" key="2">
    <source>
        <dbReference type="EMBL" id="MFB9579731.1"/>
    </source>
</evidence>
<dbReference type="Pfam" id="PF19711">
    <property type="entry name" value="DUF6207"/>
    <property type="match status" value="1"/>
</dbReference>
<evidence type="ECO:0000256" key="1">
    <source>
        <dbReference type="SAM" id="MobiDB-lite"/>
    </source>
</evidence>
<proteinExistence type="predicted"/>
<organism evidence="2 3">
    <name type="scientific">Streptomyces yanii</name>
    <dbReference type="NCBI Taxonomy" id="78510"/>
    <lineage>
        <taxon>Bacteria</taxon>
        <taxon>Bacillati</taxon>
        <taxon>Actinomycetota</taxon>
        <taxon>Actinomycetes</taxon>
        <taxon>Kitasatosporales</taxon>
        <taxon>Streptomycetaceae</taxon>
        <taxon>Streptomyces</taxon>
    </lineage>
</organism>
<protein>
    <submittedName>
        <fullName evidence="2">DUF6207 family protein</fullName>
    </submittedName>
</protein>
<evidence type="ECO:0000313" key="3">
    <source>
        <dbReference type="Proteomes" id="UP001589710"/>
    </source>
</evidence>
<accession>A0ABV5RPX2</accession>
<dbReference type="EMBL" id="JBHMCG010000230">
    <property type="protein sequence ID" value="MFB9579731.1"/>
    <property type="molecule type" value="Genomic_DNA"/>
</dbReference>
<feature type="compositionally biased region" description="Low complexity" evidence="1">
    <location>
        <begin position="102"/>
        <end position="116"/>
    </location>
</feature>
<sequence>MVLDITAADEETAHAIMAELERWWASFGITPVRSEPGAPGVRARVYADIRRLAPVGSLLVRVRAARPLRPCGRRRGRCCCRYLVRSAPQRSVSATWPRDTMAAKGRPAGRGPADAPISPTASR</sequence>
<feature type="region of interest" description="Disordered" evidence="1">
    <location>
        <begin position="87"/>
        <end position="123"/>
    </location>
</feature>
<dbReference type="InterPro" id="IPR045775">
    <property type="entry name" value="DUF6207"/>
</dbReference>
<reference evidence="2 3" key="1">
    <citation type="submission" date="2024-09" db="EMBL/GenBank/DDBJ databases">
        <authorList>
            <person name="Sun Q."/>
            <person name="Mori K."/>
        </authorList>
    </citation>
    <scope>NUCLEOTIDE SEQUENCE [LARGE SCALE GENOMIC DNA]</scope>
    <source>
        <strain evidence="2 3">JCM 3331</strain>
    </source>
</reference>
<keyword evidence="3" id="KW-1185">Reference proteome</keyword>
<name>A0ABV5RPX2_9ACTN</name>
<comment type="caution">
    <text evidence="2">The sequence shown here is derived from an EMBL/GenBank/DDBJ whole genome shotgun (WGS) entry which is preliminary data.</text>
</comment>
<gene>
    <name evidence="2" type="ORF">ACFFTL_47690</name>
</gene>
<dbReference type="RefSeq" id="WP_345513785.1">
    <property type="nucleotide sequence ID" value="NZ_BAAAXD010000024.1"/>
</dbReference>